<feature type="transmembrane region" description="Helical" evidence="1">
    <location>
        <begin position="6"/>
        <end position="28"/>
    </location>
</feature>
<organism evidence="2 3">
    <name type="scientific">Clostridium beijerinckii</name>
    <name type="common">Clostridium MP</name>
    <dbReference type="NCBI Taxonomy" id="1520"/>
    <lineage>
        <taxon>Bacteria</taxon>
        <taxon>Bacillati</taxon>
        <taxon>Bacillota</taxon>
        <taxon>Clostridia</taxon>
        <taxon>Eubacteriales</taxon>
        <taxon>Clostridiaceae</taxon>
        <taxon>Clostridium</taxon>
    </lineage>
</organism>
<comment type="caution">
    <text evidence="2">The sequence shown here is derived from an EMBL/GenBank/DDBJ whole genome shotgun (WGS) entry which is preliminary data.</text>
</comment>
<reference evidence="2" key="1">
    <citation type="submission" date="2020-06" db="EMBL/GenBank/DDBJ databases">
        <title>Genomic insights into acetone-butanol-ethanol (ABE) fermentation by sequencing solventogenic clostridia strains.</title>
        <authorList>
            <person name="Brown S."/>
        </authorList>
    </citation>
    <scope>NUCLEOTIDE SEQUENCE</scope>
    <source>
        <strain evidence="2">DJ123</strain>
    </source>
</reference>
<gene>
    <name evidence="2" type="ORF">BCD95_000373</name>
</gene>
<keyword evidence="1" id="KW-0812">Transmembrane</keyword>
<name>A0AAE5EX52_CLOBE</name>
<proteinExistence type="predicted"/>
<evidence type="ECO:0000256" key="1">
    <source>
        <dbReference type="SAM" id="Phobius"/>
    </source>
</evidence>
<keyword evidence="1" id="KW-0472">Membrane</keyword>
<evidence type="ECO:0000313" key="3">
    <source>
        <dbReference type="Proteomes" id="UP000822184"/>
    </source>
</evidence>
<accession>A0AAE5EX52</accession>
<sequence>MIGLILLIVPMIVCIVYLGFLLFLYISINKMFL</sequence>
<keyword evidence="1" id="KW-1133">Transmembrane helix</keyword>
<protein>
    <submittedName>
        <fullName evidence="2">Uncharacterized protein</fullName>
    </submittedName>
</protein>
<evidence type="ECO:0000313" key="2">
    <source>
        <dbReference type="EMBL" id="NSB12114.1"/>
    </source>
</evidence>
<dbReference type="AlphaFoldDB" id="A0AAE5EX52"/>
<dbReference type="Proteomes" id="UP000822184">
    <property type="component" value="Unassembled WGS sequence"/>
</dbReference>
<dbReference type="EMBL" id="JABTDW010000001">
    <property type="protein sequence ID" value="NSB12114.1"/>
    <property type="molecule type" value="Genomic_DNA"/>
</dbReference>